<organism evidence="1 2">
    <name type="scientific">Allacma fusca</name>
    <dbReference type="NCBI Taxonomy" id="39272"/>
    <lineage>
        <taxon>Eukaryota</taxon>
        <taxon>Metazoa</taxon>
        <taxon>Ecdysozoa</taxon>
        <taxon>Arthropoda</taxon>
        <taxon>Hexapoda</taxon>
        <taxon>Collembola</taxon>
        <taxon>Symphypleona</taxon>
        <taxon>Sminthuridae</taxon>
        <taxon>Allacma</taxon>
    </lineage>
</organism>
<evidence type="ECO:0000313" key="1">
    <source>
        <dbReference type="EMBL" id="CAG7834438.1"/>
    </source>
</evidence>
<sequence>MISFAQFPVIKIHLVTAFQCSRIETASSENSDMCRVPCLLSLKNMRSWILRRILSTCRGLLGSCCWQSYYIALCTVARVWSGVLYSVPFLGFPTQFLGSGCCCCSAPALGSTAYPGFPHSLQTPHGGNLMEKLLRKILQLPLGKFLSLGRLRPRPGKIFGSEALQSVPGFIQHWILDFSLVLLVQLFTNWIFRQENP</sequence>
<dbReference type="EMBL" id="CAJVCH010570243">
    <property type="protein sequence ID" value="CAG7834438.1"/>
    <property type="molecule type" value="Genomic_DNA"/>
</dbReference>
<proteinExistence type="predicted"/>
<evidence type="ECO:0000313" key="2">
    <source>
        <dbReference type="Proteomes" id="UP000708208"/>
    </source>
</evidence>
<protein>
    <submittedName>
        <fullName evidence="1">Uncharacterized protein</fullName>
    </submittedName>
</protein>
<reference evidence="1" key="1">
    <citation type="submission" date="2021-06" db="EMBL/GenBank/DDBJ databases">
        <authorList>
            <person name="Hodson N. C."/>
            <person name="Mongue J. A."/>
            <person name="Jaron S. K."/>
        </authorList>
    </citation>
    <scope>NUCLEOTIDE SEQUENCE</scope>
</reference>
<comment type="caution">
    <text evidence="1">The sequence shown here is derived from an EMBL/GenBank/DDBJ whole genome shotgun (WGS) entry which is preliminary data.</text>
</comment>
<gene>
    <name evidence="1" type="ORF">AFUS01_LOCUS43947</name>
</gene>
<dbReference type="Proteomes" id="UP000708208">
    <property type="component" value="Unassembled WGS sequence"/>
</dbReference>
<dbReference type="AlphaFoldDB" id="A0A8J2LFP4"/>
<name>A0A8J2LFP4_9HEXA</name>
<keyword evidence="2" id="KW-1185">Reference proteome</keyword>
<accession>A0A8J2LFP4</accession>